<feature type="transmembrane region" description="Helical" evidence="10">
    <location>
        <begin position="90"/>
        <end position="115"/>
    </location>
</feature>
<evidence type="ECO:0000256" key="6">
    <source>
        <dbReference type="ARBA" id="ARBA00022989"/>
    </source>
</evidence>
<feature type="domain" description="ABC transmembrane type-1" evidence="12">
    <location>
        <begin position="52"/>
        <end position="259"/>
    </location>
</feature>
<dbReference type="RefSeq" id="WP_183622518.1">
    <property type="nucleotide sequence ID" value="NZ_JACHWJ010000001.1"/>
</dbReference>
<dbReference type="Proteomes" id="UP000545286">
    <property type="component" value="Unassembled WGS sequence"/>
</dbReference>
<evidence type="ECO:0000256" key="10">
    <source>
        <dbReference type="RuleBase" id="RU363032"/>
    </source>
</evidence>
<keyword evidence="14" id="KW-1185">Reference proteome</keyword>
<dbReference type="InterPro" id="IPR011867">
    <property type="entry name" value="ModB_ABC"/>
</dbReference>
<feature type="transmembrane region" description="Helical" evidence="10">
    <location>
        <begin position="12"/>
        <end position="32"/>
    </location>
</feature>
<keyword evidence="6 10" id="KW-1133">Transmembrane helix</keyword>
<gene>
    <name evidence="13" type="ORF">FHX72_000232</name>
</gene>
<dbReference type="InterPro" id="IPR000515">
    <property type="entry name" value="MetI-like"/>
</dbReference>
<sequence length="294" mass="30099">MTGVSRRPPAALTPFALVALALLVLPILALVLRVPWAEFPEIVGQPLVGQALWLSLSCAVAATLVCLVIGVPLAWWLVSLAEIPGQRLYRVVRVLVLVPLVLPPVVGGLALLLLFGRSGLLGAPIAQLTGFSLPFTSAAVVVAHTFVALPFLVIAVEGALLGADRRVEDAAATLGATRWFTFSRVTLPMVGPAIGAGAVLAFARALGEFGATITLAGSLPGVTRTMPISTYLAMQSDPDAAIALALLLLLVSVVVLFALRGRWVSGVAGTPAVLGASVSVRASGVRASGSGRSG</sequence>
<evidence type="ECO:0000256" key="8">
    <source>
        <dbReference type="ARBA" id="ARBA00023136"/>
    </source>
</evidence>
<reference evidence="13 14" key="1">
    <citation type="submission" date="2020-08" db="EMBL/GenBank/DDBJ databases">
        <title>Sequencing the genomes of 1000 actinobacteria strains.</title>
        <authorList>
            <person name="Klenk H.-P."/>
        </authorList>
    </citation>
    <scope>NUCLEOTIDE SEQUENCE [LARGE SCALE GENOMIC DNA]</scope>
    <source>
        <strain evidence="13 14">DSM 20419</strain>
    </source>
</reference>
<feature type="transmembrane region" description="Helical" evidence="10">
    <location>
        <begin position="240"/>
        <end position="259"/>
    </location>
</feature>
<dbReference type="NCBIfam" id="TIGR02141">
    <property type="entry name" value="modB_ABC"/>
    <property type="match status" value="1"/>
</dbReference>
<comment type="subunit">
    <text evidence="2">The complex is composed of two ATP-binding proteins (CysA), two transmembrane proteins (CysT and CysW) and a solute-binding protein (CysP).</text>
</comment>
<dbReference type="InterPro" id="IPR006469">
    <property type="entry name" value="NifC_ABC_porter"/>
</dbReference>
<dbReference type="InterPro" id="IPR005667">
    <property type="entry name" value="Sulph_transpt2"/>
</dbReference>
<evidence type="ECO:0000256" key="2">
    <source>
        <dbReference type="ARBA" id="ARBA00011779"/>
    </source>
</evidence>
<protein>
    <recommendedName>
        <fullName evidence="11">Molybdenum transport system permease</fullName>
    </recommendedName>
</protein>
<dbReference type="Gene3D" id="1.10.3720.10">
    <property type="entry name" value="MetI-like"/>
    <property type="match status" value="1"/>
</dbReference>
<evidence type="ECO:0000313" key="14">
    <source>
        <dbReference type="Proteomes" id="UP000545286"/>
    </source>
</evidence>
<dbReference type="AlphaFoldDB" id="A0A7W4YER5"/>
<dbReference type="NCBIfam" id="TIGR01581">
    <property type="entry name" value="Mo_ABC_porter"/>
    <property type="match status" value="1"/>
</dbReference>
<dbReference type="PANTHER" id="PTHR30406">
    <property type="entry name" value="SULFATE TRANSPORT SYSTEM PERMEASE PROTEIN"/>
    <property type="match status" value="1"/>
</dbReference>
<evidence type="ECO:0000256" key="7">
    <source>
        <dbReference type="ARBA" id="ARBA00023032"/>
    </source>
</evidence>
<keyword evidence="4 11" id="KW-0500">Molybdenum</keyword>
<dbReference type="Pfam" id="PF00528">
    <property type="entry name" value="BPD_transp_1"/>
    <property type="match status" value="1"/>
</dbReference>
<comment type="function">
    <text evidence="9">Part of the ABC transporter complex CysAWTP (TC 3.A.1.6.1) involved in sulfate/thiosulfate import. Probably responsible for the translocation of the substrate across the membrane.</text>
</comment>
<comment type="similarity">
    <text evidence="11">Belongs to the binding-protein-dependent transport system permease family. CysTW subfamily.</text>
</comment>
<evidence type="ECO:0000256" key="3">
    <source>
        <dbReference type="ARBA" id="ARBA00022448"/>
    </source>
</evidence>
<feature type="transmembrane region" description="Helical" evidence="10">
    <location>
        <begin position="52"/>
        <end position="78"/>
    </location>
</feature>
<dbReference type="PROSITE" id="PS50928">
    <property type="entry name" value="ABC_TM1"/>
    <property type="match status" value="1"/>
</dbReference>
<dbReference type="GO" id="GO:0015419">
    <property type="term" value="F:ABC-type sulfate transporter activity"/>
    <property type="evidence" value="ECO:0007669"/>
    <property type="project" value="InterPro"/>
</dbReference>
<evidence type="ECO:0000256" key="9">
    <source>
        <dbReference type="ARBA" id="ARBA00025323"/>
    </source>
</evidence>
<comment type="caution">
    <text evidence="13">The sequence shown here is derived from an EMBL/GenBank/DDBJ whole genome shotgun (WGS) entry which is preliminary data.</text>
</comment>
<keyword evidence="5 10" id="KW-0812">Transmembrane</keyword>
<evidence type="ECO:0000256" key="11">
    <source>
        <dbReference type="RuleBase" id="RU365097"/>
    </source>
</evidence>
<dbReference type="PANTHER" id="PTHR30406:SF8">
    <property type="entry name" value="SULFATE TRANSPORT SYSTEM PERMEASE PROTEIN CYST"/>
    <property type="match status" value="1"/>
</dbReference>
<dbReference type="GO" id="GO:0015098">
    <property type="term" value="F:molybdate ion transmembrane transporter activity"/>
    <property type="evidence" value="ECO:0007669"/>
    <property type="project" value="UniProtKB-UniRule"/>
</dbReference>
<evidence type="ECO:0000256" key="1">
    <source>
        <dbReference type="ARBA" id="ARBA00004141"/>
    </source>
</evidence>
<dbReference type="SUPFAM" id="SSF161098">
    <property type="entry name" value="MetI-like"/>
    <property type="match status" value="1"/>
</dbReference>
<evidence type="ECO:0000259" key="12">
    <source>
        <dbReference type="PROSITE" id="PS50928"/>
    </source>
</evidence>
<keyword evidence="7" id="KW-0764">Sulfate transport</keyword>
<feature type="transmembrane region" description="Helical" evidence="10">
    <location>
        <begin position="185"/>
        <end position="206"/>
    </location>
</feature>
<organism evidence="13 14">
    <name type="scientific">Pseudoclavibacter helvolus</name>
    <dbReference type="NCBI Taxonomy" id="255205"/>
    <lineage>
        <taxon>Bacteria</taxon>
        <taxon>Bacillati</taxon>
        <taxon>Actinomycetota</taxon>
        <taxon>Actinomycetes</taxon>
        <taxon>Micrococcales</taxon>
        <taxon>Microbacteriaceae</taxon>
        <taxon>Pseudoclavibacter</taxon>
    </lineage>
</organism>
<dbReference type="GO" id="GO:0005886">
    <property type="term" value="C:plasma membrane"/>
    <property type="evidence" value="ECO:0007669"/>
    <property type="project" value="UniProtKB-SubCell"/>
</dbReference>
<evidence type="ECO:0000313" key="13">
    <source>
        <dbReference type="EMBL" id="MBB2956120.1"/>
    </source>
</evidence>
<name>A0A7W4YER5_9MICO</name>
<accession>A0A7W4YER5</accession>
<keyword evidence="8 10" id="KW-0472">Membrane</keyword>
<comment type="function">
    <text evidence="11">Part of the binding-protein-dependent transport system for molybdenum; probably responsible for the translocation of the substrate across the membrane.</text>
</comment>
<feature type="transmembrane region" description="Helical" evidence="10">
    <location>
        <begin position="135"/>
        <end position="156"/>
    </location>
</feature>
<evidence type="ECO:0000256" key="4">
    <source>
        <dbReference type="ARBA" id="ARBA00022505"/>
    </source>
</evidence>
<keyword evidence="11" id="KW-1003">Cell membrane</keyword>
<dbReference type="CDD" id="cd06261">
    <property type="entry name" value="TM_PBP2"/>
    <property type="match status" value="1"/>
</dbReference>
<comment type="subcellular location">
    <subcellularLocation>
        <location evidence="10">Cell membrane</location>
        <topology evidence="10">Multi-pass membrane protein</topology>
    </subcellularLocation>
    <subcellularLocation>
        <location evidence="1">Membrane</location>
        <topology evidence="1">Multi-pass membrane protein</topology>
    </subcellularLocation>
</comment>
<proteinExistence type="inferred from homology"/>
<dbReference type="EMBL" id="JACHWJ010000001">
    <property type="protein sequence ID" value="MBB2956120.1"/>
    <property type="molecule type" value="Genomic_DNA"/>
</dbReference>
<keyword evidence="3 10" id="KW-0813">Transport</keyword>
<dbReference type="InterPro" id="IPR035906">
    <property type="entry name" value="MetI-like_sf"/>
</dbReference>
<evidence type="ECO:0000256" key="5">
    <source>
        <dbReference type="ARBA" id="ARBA00022692"/>
    </source>
</evidence>